<proteinExistence type="predicted"/>
<dbReference type="AlphaFoldDB" id="A0A4P9Y947"/>
<dbReference type="Proteomes" id="UP000281549">
    <property type="component" value="Unassembled WGS sequence"/>
</dbReference>
<evidence type="ECO:0000313" key="2">
    <source>
        <dbReference type="Proteomes" id="UP000281549"/>
    </source>
</evidence>
<dbReference type="EMBL" id="ML008008">
    <property type="protein sequence ID" value="RKP15707.1"/>
    <property type="molecule type" value="Genomic_DNA"/>
</dbReference>
<gene>
    <name evidence="1" type="ORF">ROZALSC1DRAFT_26151</name>
</gene>
<accession>A0A4P9Y947</accession>
<organism evidence="1 2">
    <name type="scientific">Rozella allomycis (strain CSF55)</name>
    <dbReference type="NCBI Taxonomy" id="988480"/>
    <lineage>
        <taxon>Eukaryota</taxon>
        <taxon>Fungi</taxon>
        <taxon>Fungi incertae sedis</taxon>
        <taxon>Cryptomycota</taxon>
        <taxon>Cryptomycota incertae sedis</taxon>
        <taxon>Rozella</taxon>
    </lineage>
</organism>
<name>A0A4P9Y947_ROZAC</name>
<reference evidence="2" key="1">
    <citation type="journal article" date="2018" name="Nat. Microbiol.">
        <title>Leveraging single-cell genomics to expand the fungal tree of life.</title>
        <authorList>
            <person name="Ahrendt S.R."/>
            <person name="Quandt C.A."/>
            <person name="Ciobanu D."/>
            <person name="Clum A."/>
            <person name="Salamov A."/>
            <person name="Andreopoulos B."/>
            <person name="Cheng J.F."/>
            <person name="Woyke T."/>
            <person name="Pelin A."/>
            <person name="Henrissat B."/>
            <person name="Reynolds N.K."/>
            <person name="Benny G.L."/>
            <person name="Smith M.E."/>
            <person name="James T.Y."/>
            <person name="Grigoriev I.V."/>
        </authorList>
    </citation>
    <scope>NUCLEOTIDE SEQUENCE [LARGE SCALE GENOMIC DNA]</scope>
    <source>
        <strain evidence="2">CSF55</strain>
    </source>
</reference>
<protein>
    <submittedName>
        <fullName evidence="1">Uncharacterized protein</fullName>
    </submittedName>
</protein>
<feature type="non-terminal residue" evidence="1">
    <location>
        <position position="1"/>
    </location>
</feature>
<sequence>IATFKVQTLHQPHKMTSPTPESSKGLEEDIIFTDASGKQLVRMDTEFLNREFIHYVRNEFPNVPWYVSEDGKTFERKRFADEECTVEQIKRYKRVHISETAPDPPAESGNATA</sequence>
<evidence type="ECO:0000313" key="1">
    <source>
        <dbReference type="EMBL" id="RKP15707.1"/>
    </source>
</evidence>
<feature type="non-terminal residue" evidence="1">
    <location>
        <position position="113"/>
    </location>
</feature>